<keyword evidence="3" id="KW-1185">Reference proteome</keyword>
<organism evidence="2 3">
    <name type="scientific">Pomacea canaliculata</name>
    <name type="common">Golden apple snail</name>
    <dbReference type="NCBI Taxonomy" id="400727"/>
    <lineage>
        <taxon>Eukaryota</taxon>
        <taxon>Metazoa</taxon>
        <taxon>Spiralia</taxon>
        <taxon>Lophotrochozoa</taxon>
        <taxon>Mollusca</taxon>
        <taxon>Gastropoda</taxon>
        <taxon>Caenogastropoda</taxon>
        <taxon>Architaenioglossa</taxon>
        <taxon>Ampullarioidea</taxon>
        <taxon>Ampullariidae</taxon>
        <taxon>Pomacea</taxon>
    </lineage>
</organism>
<reference evidence="2 3" key="1">
    <citation type="submission" date="2018-04" db="EMBL/GenBank/DDBJ databases">
        <title>The genome of golden apple snail Pomacea canaliculata provides insight into stress tolerance and invasive adaptation.</title>
        <authorList>
            <person name="Liu C."/>
            <person name="Liu B."/>
            <person name="Ren Y."/>
            <person name="Zhang Y."/>
            <person name="Wang H."/>
            <person name="Li S."/>
            <person name="Jiang F."/>
            <person name="Yin L."/>
            <person name="Zhang G."/>
            <person name="Qian W."/>
            <person name="Fan W."/>
        </authorList>
    </citation>
    <scope>NUCLEOTIDE SEQUENCE [LARGE SCALE GENOMIC DNA]</scope>
    <source>
        <strain evidence="2">SZHN2017</strain>
        <tissue evidence="2">Muscle</tissue>
    </source>
</reference>
<proteinExistence type="predicted"/>
<dbReference type="Proteomes" id="UP000245119">
    <property type="component" value="Linkage Group LG13"/>
</dbReference>
<accession>A0A2T7NGA7</accession>
<evidence type="ECO:0000256" key="1">
    <source>
        <dbReference type="SAM" id="MobiDB-lite"/>
    </source>
</evidence>
<evidence type="ECO:0000313" key="3">
    <source>
        <dbReference type="Proteomes" id="UP000245119"/>
    </source>
</evidence>
<feature type="region of interest" description="Disordered" evidence="1">
    <location>
        <begin position="138"/>
        <end position="159"/>
    </location>
</feature>
<dbReference type="EMBL" id="PZQS01000013">
    <property type="protein sequence ID" value="PVD20214.1"/>
    <property type="molecule type" value="Genomic_DNA"/>
</dbReference>
<sequence>MLSVEVKTVTILRRVRGHAATSAGHAAMFTEVPRVPTREDQTEASLHNTSSQVKFRRRGCRCRCDDGRDSDTYCQHQARPKHCTPGTTPPLAHPTLVFSGAQLAPPDTTRHRGSQTPTWVPGDRVSPLAKDETLGVMVTPPCTAPSPRQLRLTREDKPK</sequence>
<feature type="region of interest" description="Disordered" evidence="1">
    <location>
        <begin position="105"/>
        <end position="126"/>
    </location>
</feature>
<gene>
    <name evidence="2" type="ORF">C0Q70_20710</name>
</gene>
<comment type="caution">
    <text evidence="2">The sequence shown here is derived from an EMBL/GenBank/DDBJ whole genome shotgun (WGS) entry which is preliminary data.</text>
</comment>
<dbReference type="AlphaFoldDB" id="A0A2T7NGA7"/>
<name>A0A2T7NGA7_POMCA</name>
<evidence type="ECO:0000313" key="2">
    <source>
        <dbReference type="EMBL" id="PVD20214.1"/>
    </source>
</evidence>
<protein>
    <submittedName>
        <fullName evidence="2">Uncharacterized protein</fullName>
    </submittedName>
</protein>